<keyword evidence="3" id="KW-1185">Reference proteome</keyword>
<protein>
    <submittedName>
        <fullName evidence="2">Uncharacterized protein</fullName>
    </submittedName>
</protein>
<evidence type="ECO:0000313" key="2">
    <source>
        <dbReference type="EMBL" id="KAF1835476.1"/>
    </source>
</evidence>
<accession>A0A6A5KJ12</accession>
<feature type="region of interest" description="Disordered" evidence="1">
    <location>
        <begin position="29"/>
        <end position="95"/>
    </location>
</feature>
<reference evidence="2" key="1">
    <citation type="submission" date="2020-01" db="EMBL/GenBank/DDBJ databases">
        <authorList>
            <consortium name="DOE Joint Genome Institute"/>
            <person name="Haridas S."/>
            <person name="Albert R."/>
            <person name="Binder M."/>
            <person name="Bloem J."/>
            <person name="Labutti K."/>
            <person name="Salamov A."/>
            <person name="Andreopoulos B."/>
            <person name="Baker S.E."/>
            <person name="Barry K."/>
            <person name="Bills G."/>
            <person name="Bluhm B.H."/>
            <person name="Cannon C."/>
            <person name="Castanera R."/>
            <person name="Culley D.E."/>
            <person name="Daum C."/>
            <person name="Ezra D."/>
            <person name="Gonzalez J.B."/>
            <person name="Henrissat B."/>
            <person name="Kuo A."/>
            <person name="Liang C."/>
            <person name="Lipzen A."/>
            <person name="Lutzoni F."/>
            <person name="Magnuson J."/>
            <person name="Mondo S."/>
            <person name="Nolan M."/>
            <person name="Ohm R."/>
            <person name="Pangilinan J."/>
            <person name="Park H.-J."/>
            <person name="Ramirez L."/>
            <person name="Alfaro M."/>
            <person name="Sun H."/>
            <person name="Tritt A."/>
            <person name="Yoshinaga Y."/>
            <person name="Zwiers L.-H."/>
            <person name="Turgeon B.G."/>
            <person name="Goodwin S.B."/>
            <person name="Spatafora J.W."/>
            <person name="Crous P.W."/>
            <person name="Grigoriev I.V."/>
        </authorList>
    </citation>
    <scope>NUCLEOTIDE SEQUENCE</scope>
    <source>
        <strain evidence="2">P77</strain>
    </source>
</reference>
<evidence type="ECO:0000313" key="3">
    <source>
        <dbReference type="Proteomes" id="UP000800040"/>
    </source>
</evidence>
<dbReference type="Proteomes" id="UP000800040">
    <property type="component" value="Unassembled WGS sequence"/>
</dbReference>
<dbReference type="AlphaFoldDB" id="A0A6A5KJ12"/>
<evidence type="ECO:0000256" key="1">
    <source>
        <dbReference type="SAM" id="MobiDB-lite"/>
    </source>
</evidence>
<name>A0A6A5KJ12_9PLEO</name>
<feature type="compositionally biased region" description="Pro residues" evidence="1">
    <location>
        <begin position="58"/>
        <end position="75"/>
    </location>
</feature>
<dbReference type="EMBL" id="ML975286">
    <property type="protein sequence ID" value="KAF1835476.1"/>
    <property type="molecule type" value="Genomic_DNA"/>
</dbReference>
<gene>
    <name evidence="2" type="ORF">BDW02DRAFT_283665</name>
</gene>
<organism evidence="2 3">
    <name type="scientific">Decorospora gaudefroyi</name>
    <dbReference type="NCBI Taxonomy" id="184978"/>
    <lineage>
        <taxon>Eukaryota</taxon>
        <taxon>Fungi</taxon>
        <taxon>Dikarya</taxon>
        <taxon>Ascomycota</taxon>
        <taxon>Pezizomycotina</taxon>
        <taxon>Dothideomycetes</taxon>
        <taxon>Pleosporomycetidae</taxon>
        <taxon>Pleosporales</taxon>
        <taxon>Pleosporineae</taxon>
        <taxon>Pleosporaceae</taxon>
        <taxon>Decorospora</taxon>
    </lineage>
</organism>
<proteinExistence type="predicted"/>
<sequence length="133" mass="15110">MRSRVVHRIPHHHNPIQHKVTQHCACIQSVKKPPHPPTHVRTQIITPHKRPGPENQSAPPPPPLPLHPTPRPPIPTNKTQAPNPTTTVPHHYHHHDLGITIDRRLPCIPTPSPNPATYYPTLPHHSHPYLIYL</sequence>